<evidence type="ECO:0000256" key="2">
    <source>
        <dbReference type="ARBA" id="ARBA00022598"/>
    </source>
</evidence>
<evidence type="ECO:0000256" key="3">
    <source>
        <dbReference type="ARBA" id="ARBA00022842"/>
    </source>
</evidence>
<dbReference type="RefSeq" id="WP_379900744.1">
    <property type="nucleotide sequence ID" value="NZ_JBHRTR010000027.1"/>
</dbReference>
<dbReference type="InterPro" id="IPR027303">
    <property type="entry name" value="Gln_synth_gly_rich_site"/>
</dbReference>
<dbReference type="InterPro" id="IPR036651">
    <property type="entry name" value="Gln_synt_N_sf"/>
</dbReference>
<dbReference type="PROSITE" id="PS00181">
    <property type="entry name" value="GLNA_ATP"/>
    <property type="match status" value="1"/>
</dbReference>
<dbReference type="Proteomes" id="UP001595528">
    <property type="component" value="Unassembled WGS sequence"/>
</dbReference>
<keyword evidence="8" id="KW-1185">Reference proteome</keyword>
<dbReference type="InterPro" id="IPR008146">
    <property type="entry name" value="Gln_synth_cat_dom"/>
</dbReference>
<dbReference type="PROSITE" id="PS51987">
    <property type="entry name" value="GS_CATALYTIC"/>
    <property type="match status" value="1"/>
</dbReference>
<accession>A0ABV7L059</accession>
<dbReference type="EC" id="6.3.1.-" evidence="7"/>
<dbReference type="EMBL" id="JBHRTR010000027">
    <property type="protein sequence ID" value="MFC3228025.1"/>
    <property type="molecule type" value="Genomic_DNA"/>
</dbReference>
<dbReference type="Gene3D" id="3.30.590.10">
    <property type="entry name" value="Glutamine synthetase/guanido kinase, catalytic domain"/>
    <property type="match status" value="1"/>
</dbReference>
<keyword evidence="3" id="KW-0460">Magnesium</keyword>
<name>A0ABV7L059_9PROT</name>
<feature type="domain" description="GS catalytic" evidence="6">
    <location>
        <begin position="117"/>
        <end position="451"/>
    </location>
</feature>
<evidence type="ECO:0000256" key="5">
    <source>
        <dbReference type="RuleBase" id="RU000384"/>
    </source>
</evidence>
<dbReference type="PANTHER" id="PTHR43785">
    <property type="entry name" value="GAMMA-GLUTAMYLPUTRESCINE SYNTHETASE"/>
    <property type="match status" value="1"/>
</dbReference>
<comment type="similarity">
    <text evidence="4 5">Belongs to the glutamine synthetase family.</text>
</comment>
<dbReference type="Gene3D" id="3.10.20.70">
    <property type="entry name" value="Glutamine synthetase, N-terminal domain"/>
    <property type="match status" value="1"/>
</dbReference>
<dbReference type="PANTHER" id="PTHR43785:SF12">
    <property type="entry name" value="TYPE-1 GLUTAMINE SYNTHETASE 2"/>
    <property type="match status" value="1"/>
</dbReference>
<evidence type="ECO:0000313" key="8">
    <source>
        <dbReference type="Proteomes" id="UP001595528"/>
    </source>
</evidence>
<evidence type="ECO:0000259" key="6">
    <source>
        <dbReference type="PROSITE" id="PS51987"/>
    </source>
</evidence>
<evidence type="ECO:0000256" key="1">
    <source>
        <dbReference type="ARBA" id="ARBA00001946"/>
    </source>
</evidence>
<keyword evidence="2 7" id="KW-0436">Ligase</keyword>
<evidence type="ECO:0000256" key="4">
    <source>
        <dbReference type="PROSITE-ProRule" id="PRU01331"/>
    </source>
</evidence>
<dbReference type="InterPro" id="IPR014746">
    <property type="entry name" value="Gln_synth/guanido_kin_cat_dom"/>
</dbReference>
<dbReference type="GO" id="GO:0016874">
    <property type="term" value="F:ligase activity"/>
    <property type="evidence" value="ECO:0007669"/>
    <property type="project" value="UniProtKB-KW"/>
</dbReference>
<proteinExistence type="inferred from homology"/>
<dbReference type="Pfam" id="PF00120">
    <property type="entry name" value="Gln-synt_C"/>
    <property type="match status" value="1"/>
</dbReference>
<comment type="caution">
    <text evidence="7">The sequence shown here is derived from an EMBL/GenBank/DDBJ whole genome shotgun (WGS) entry which is preliminary data.</text>
</comment>
<organism evidence="7 8">
    <name type="scientific">Marinibaculum pumilum</name>
    <dbReference type="NCBI Taxonomy" id="1766165"/>
    <lineage>
        <taxon>Bacteria</taxon>
        <taxon>Pseudomonadati</taxon>
        <taxon>Pseudomonadota</taxon>
        <taxon>Alphaproteobacteria</taxon>
        <taxon>Rhodospirillales</taxon>
        <taxon>Rhodospirillaceae</taxon>
        <taxon>Marinibaculum</taxon>
    </lineage>
</organism>
<gene>
    <name evidence="7" type="ORF">ACFOGJ_12330</name>
</gene>
<comment type="cofactor">
    <cofactor evidence="1">
        <name>Mg(2+)</name>
        <dbReference type="ChEBI" id="CHEBI:18420"/>
    </cofactor>
</comment>
<protein>
    <submittedName>
        <fullName evidence="7">Glutamine synthetase family protein</fullName>
        <ecNumber evidence="7">6.3.1.-</ecNumber>
    </submittedName>
</protein>
<reference evidence="8" key="1">
    <citation type="journal article" date="2019" name="Int. J. Syst. Evol. Microbiol.">
        <title>The Global Catalogue of Microorganisms (GCM) 10K type strain sequencing project: providing services to taxonomists for standard genome sequencing and annotation.</title>
        <authorList>
            <consortium name="The Broad Institute Genomics Platform"/>
            <consortium name="The Broad Institute Genome Sequencing Center for Infectious Disease"/>
            <person name="Wu L."/>
            <person name="Ma J."/>
        </authorList>
    </citation>
    <scope>NUCLEOTIDE SEQUENCE [LARGE SCALE GENOMIC DNA]</scope>
    <source>
        <strain evidence="8">KCTC 42964</strain>
    </source>
</reference>
<sequence length="451" mass="48535">MTDKEEAARFLEANPDVEVLEAYVVDVNAVPRGKWIPRERALDVLTDGMAIPRSVYALDVWGRDVAAAGLAKGTGDPDGLCLPIPGTLSRVTWLQRPTAQVMLQMTDGHGGGISSDPRNVLAAVLARFAAQGLTPVLATELEFYLIDPVRSALDPVRPPNSRDGRWQSGQTQVLSIAELQDYEEVFHDIAVACRAQGVPADTTLRENGPGQYEINLNHVADGLKAADHAVLLKRIVKGVARRHDLDATFMAKPYGIQAGSGMHVHFSLLDAVGRNVFVGEGGPSPALMHSVGGMLAHMADSIAVFAPHANSYRRLRPSEHAPTFASWGHDNRSAAVRVISAGAATRIEHRVAGADSNPYLVLAMILGAALDGMTAGTDPGAPIAGDSHTPAHDPLPTNWDYALRRFSESDFAQGNFGMDYLSLYTACKEQELAEFSIRVTDVEYDAYIRTA</sequence>
<dbReference type="SUPFAM" id="SSF55931">
    <property type="entry name" value="Glutamine synthetase/guanido kinase"/>
    <property type="match status" value="1"/>
</dbReference>
<dbReference type="SUPFAM" id="SSF54368">
    <property type="entry name" value="Glutamine synthetase, N-terminal domain"/>
    <property type="match status" value="1"/>
</dbReference>
<dbReference type="SMART" id="SM01230">
    <property type="entry name" value="Gln-synt_C"/>
    <property type="match status" value="1"/>
</dbReference>
<evidence type="ECO:0000313" key="7">
    <source>
        <dbReference type="EMBL" id="MFC3228025.1"/>
    </source>
</evidence>